<reference evidence="2 3" key="1">
    <citation type="journal article" date="2019" name="Mol. Ecol. Resour.">
        <title>Improving Illumina assemblies with Hi-C and long reads: an example with the North African dromedary.</title>
        <authorList>
            <person name="Elbers J.P."/>
            <person name="Rogers M.F."/>
            <person name="Perelman P.L."/>
            <person name="Proskuryakova A.A."/>
            <person name="Serdyukova N.A."/>
            <person name="Johnson W.E."/>
            <person name="Horin P."/>
            <person name="Corander J."/>
            <person name="Murphy D."/>
            <person name="Burger P.A."/>
        </authorList>
    </citation>
    <scope>NUCLEOTIDE SEQUENCE [LARGE SCALE GENOMIC DNA]</scope>
    <source>
        <strain evidence="2">Drom800</strain>
        <tissue evidence="2">Blood</tissue>
    </source>
</reference>
<sequence length="147" mass="15431">MEADWMWEKEGSCLGSSGAPGAERGRAGGAAGVGREFQRCPVRGICKGPGSCGHHKHRAQQRGLGSQLASRKACLPHGPAWTIPWGLLDWGRIPGGLGPGRGLRFSLHQSVPPPTSGACAPRCGGEDSGWGLLPLCPAYLRGRVEEQ</sequence>
<dbReference type="Proteomes" id="UP000299084">
    <property type="component" value="Unassembled WGS sequence"/>
</dbReference>
<dbReference type="EMBL" id="JWIN03000012">
    <property type="protein sequence ID" value="KAB1270080.1"/>
    <property type="molecule type" value="Genomic_DNA"/>
</dbReference>
<feature type="compositionally biased region" description="Basic and acidic residues" evidence="1">
    <location>
        <begin position="1"/>
        <end position="11"/>
    </location>
</feature>
<gene>
    <name evidence="2" type="ORF">Cadr_000016940</name>
</gene>
<dbReference type="AlphaFoldDB" id="A0A5N4DG57"/>
<accession>A0A5N4DG57</accession>
<protein>
    <submittedName>
        <fullName evidence="2">Uncharacterized protein</fullName>
    </submittedName>
</protein>
<comment type="caution">
    <text evidence="2">The sequence shown here is derived from an EMBL/GenBank/DDBJ whole genome shotgun (WGS) entry which is preliminary data.</text>
</comment>
<evidence type="ECO:0000256" key="1">
    <source>
        <dbReference type="SAM" id="MobiDB-lite"/>
    </source>
</evidence>
<keyword evidence="3" id="KW-1185">Reference proteome</keyword>
<evidence type="ECO:0000313" key="3">
    <source>
        <dbReference type="Proteomes" id="UP000299084"/>
    </source>
</evidence>
<name>A0A5N4DG57_CAMDR</name>
<feature type="region of interest" description="Disordered" evidence="1">
    <location>
        <begin position="1"/>
        <end position="30"/>
    </location>
</feature>
<proteinExistence type="predicted"/>
<evidence type="ECO:0000313" key="2">
    <source>
        <dbReference type="EMBL" id="KAB1270080.1"/>
    </source>
</evidence>
<organism evidence="2 3">
    <name type="scientific">Camelus dromedarius</name>
    <name type="common">Dromedary</name>
    <name type="synonym">Arabian camel</name>
    <dbReference type="NCBI Taxonomy" id="9838"/>
    <lineage>
        <taxon>Eukaryota</taxon>
        <taxon>Metazoa</taxon>
        <taxon>Chordata</taxon>
        <taxon>Craniata</taxon>
        <taxon>Vertebrata</taxon>
        <taxon>Euteleostomi</taxon>
        <taxon>Mammalia</taxon>
        <taxon>Eutheria</taxon>
        <taxon>Laurasiatheria</taxon>
        <taxon>Artiodactyla</taxon>
        <taxon>Tylopoda</taxon>
        <taxon>Camelidae</taxon>
        <taxon>Camelus</taxon>
    </lineage>
</organism>